<comment type="caution">
    <text evidence="2">The sequence shown here is derived from an EMBL/GenBank/DDBJ whole genome shotgun (WGS) entry which is preliminary data.</text>
</comment>
<organism evidence="2 3">
    <name type="scientific">Ensifer canadensis</name>
    <dbReference type="NCBI Taxonomy" id="555315"/>
    <lineage>
        <taxon>Bacteria</taxon>
        <taxon>Pseudomonadati</taxon>
        <taxon>Pseudomonadota</taxon>
        <taxon>Alphaproteobacteria</taxon>
        <taxon>Hyphomicrobiales</taxon>
        <taxon>Rhizobiaceae</taxon>
        <taxon>Sinorhizobium/Ensifer group</taxon>
        <taxon>Ensifer</taxon>
    </lineage>
</organism>
<feature type="transmembrane region" description="Helical" evidence="1">
    <location>
        <begin position="6"/>
        <end position="28"/>
    </location>
</feature>
<keyword evidence="1" id="KW-0472">Membrane</keyword>
<sequence>MRTFDSWISISGTIFSAVAAIAASAALYHSSQQVSLAREALKSNDRNQAFVTYLNEVGAFCESLDFSQGQNELEWSTFKNGARVKVFASYRFNMLVKKSNAAILLEASRKKYRAIQDAGISLQVWLDDGDYDAIFRAMDGLHREYLRRLQATAAAGDPQKYFELAALCYGMRDALIGWYKQCETPLSERIPTLSDVTVIVRPGAI</sequence>
<dbReference type="EMBL" id="WXFA01000012">
    <property type="protein sequence ID" value="MBM3092997.1"/>
    <property type="molecule type" value="Genomic_DNA"/>
</dbReference>
<dbReference type="AlphaFoldDB" id="A0AAW4FNV8"/>
<dbReference type="RefSeq" id="WP_203528533.1">
    <property type="nucleotide sequence ID" value="NZ_CP083374.1"/>
</dbReference>
<evidence type="ECO:0000256" key="1">
    <source>
        <dbReference type="SAM" id="Phobius"/>
    </source>
</evidence>
<proteinExistence type="predicted"/>
<gene>
    <name evidence="2" type="ORF">GFB56_19650</name>
</gene>
<dbReference type="Proteomes" id="UP000744980">
    <property type="component" value="Unassembled WGS sequence"/>
</dbReference>
<protein>
    <submittedName>
        <fullName evidence="2">Uncharacterized protein</fullName>
    </submittedName>
</protein>
<evidence type="ECO:0000313" key="3">
    <source>
        <dbReference type="Proteomes" id="UP000744980"/>
    </source>
</evidence>
<evidence type="ECO:0000313" key="2">
    <source>
        <dbReference type="EMBL" id="MBM3092997.1"/>
    </source>
</evidence>
<accession>A0AAW4FNV8</accession>
<keyword evidence="1" id="KW-1133">Transmembrane helix</keyword>
<keyword evidence="1" id="KW-0812">Transmembrane</keyword>
<reference evidence="2 3" key="1">
    <citation type="submission" date="2020-01" db="EMBL/GenBank/DDBJ databases">
        <title>Draft genome assembly of Ensifer adhaerens T173.</title>
        <authorList>
            <person name="Craig J.E."/>
            <person name="Stinchcombe J.R."/>
        </authorList>
    </citation>
    <scope>NUCLEOTIDE SEQUENCE [LARGE SCALE GENOMIC DNA]</scope>
    <source>
        <strain evidence="2 3">T173</strain>
    </source>
</reference>
<name>A0AAW4FNV8_9HYPH</name>
<keyword evidence="3" id="KW-1185">Reference proteome</keyword>